<proteinExistence type="predicted"/>
<name>A0ABW4LWG8_9BACI</name>
<sequence>MGRGKSFNHKIKGHDHELPKRGKQVPPKHTENVEYAIEPVASYGDRAVTIEVKKDTD</sequence>
<dbReference type="EMBL" id="JBHUEM010000045">
    <property type="protein sequence ID" value="MFD1738505.1"/>
    <property type="molecule type" value="Genomic_DNA"/>
</dbReference>
<dbReference type="RefSeq" id="WP_377929710.1">
    <property type="nucleotide sequence ID" value="NZ_JBHUEM010000045.1"/>
</dbReference>
<gene>
    <name evidence="2" type="ORF">ACFSCX_18445</name>
</gene>
<accession>A0ABW4LWG8</accession>
<reference evidence="3" key="1">
    <citation type="journal article" date="2019" name="Int. J. Syst. Evol. Microbiol.">
        <title>The Global Catalogue of Microorganisms (GCM) 10K type strain sequencing project: providing services to taxonomists for standard genome sequencing and annotation.</title>
        <authorList>
            <consortium name="The Broad Institute Genomics Platform"/>
            <consortium name="The Broad Institute Genome Sequencing Center for Infectious Disease"/>
            <person name="Wu L."/>
            <person name="Ma J."/>
        </authorList>
    </citation>
    <scope>NUCLEOTIDE SEQUENCE [LARGE SCALE GENOMIC DNA]</scope>
    <source>
        <strain evidence="3">CCUG 49339</strain>
    </source>
</reference>
<evidence type="ECO:0000256" key="1">
    <source>
        <dbReference type="SAM" id="MobiDB-lite"/>
    </source>
</evidence>
<comment type="caution">
    <text evidence="2">The sequence shown here is derived from an EMBL/GenBank/DDBJ whole genome shotgun (WGS) entry which is preliminary data.</text>
</comment>
<protein>
    <submittedName>
        <fullName evidence="2">Uncharacterized protein</fullName>
    </submittedName>
</protein>
<evidence type="ECO:0000313" key="2">
    <source>
        <dbReference type="EMBL" id="MFD1738505.1"/>
    </source>
</evidence>
<keyword evidence="3" id="KW-1185">Reference proteome</keyword>
<organism evidence="2 3">
    <name type="scientific">Bacillus salitolerans</name>
    <dbReference type="NCBI Taxonomy" id="1437434"/>
    <lineage>
        <taxon>Bacteria</taxon>
        <taxon>Bacillati</taxon>
        <taxon>Bacillota</taxon>
        <taxon>Bacilli</taxon>
        <taxon>Bacillales</taxon>
        <taxon>Bacillaceae</taxon>
        <taxon>Bacillus</taxon>
    </lineage>
</organism>
<evidence type="ECO:0000313" key="3">
    <source>
        <dbReference type="Proteomes" id="UP001597214"/>
    </source>
</evidence>
<dbReference type="Proteomes" id="UP001597214">
    <property type="component" value="Unassembled WGS sequence"/>
</dbReference>
<feature type="region of interest" description="Disordered" evidence="1">
    <location>
        <begin position="1"/>
        <end position="29"/>
    </location>
</feature>
<feature type="compositionally biased region" description="Basic residues" evidence="1">
    <location>
        <begin position="1"/>
        <end position="13"/>
    </location>
</feature>